<dbReference type="Gene3D" id="1.25.10.10">
    <property type="entry name" value="Leucine-rich Repeat Variant"/>
    <property type="match status" value="1"/>
</dbReference>
<dbReference type="InterPro" id="IPR010473">
    <property type="entry name" value="GTPase-bd"/>
</dbReference>
<dbReference type="SUPFAM" id="SSF48371">
    <property type="entry name" value="ARM repeat"/>
    <property type="match status" value="2"/>
</dbReference>
<feature type="compositionally biased region" description="Basic and acidic residues" evidence="1">
    <location>
        <begin position="529"/>
        <end position="540"/>
    </location>
</feature>
<dbReference type="GO" id="GO:0003779">
    <property type="term" value="F:actin binding"/>
    <property type="evidence" value="ECO:0007669"/>
    <property type="project" value="InterPro"/>
</dbReference>
<feature type="compositionally biased region" description="Basic and acidic residues" evidence="1">
    <location>
        <begin position="163"/>
        <end position="175"/>
    </location>
</feature>
<gene>
    <name evidence="3" type="ORF">BMF94_1662</name>
</gene>
<protein>
    <recommendedName>
        <fullName evidence="2">Formin GTPase-binding domain-containing protein</fullName>
    </recommendedName>
</protein>
<feature type="compositionally biased region" description="Polar residues" evidence="1">
    <location>
        <begin position="56"/>
        <end position="65"/>
    </location>
</feature>
<dbReference type="GO" id="GO:0030036">
    <property type="term" value="P:actin cytoskeleton organization"/>
    <property type="evidence" value="ECO:0007669"/>
    <property type="project" value="InterPro"/>
</dbReference>
<dbReference type="InterPro" id="IPR011989">
    <property type="entry name" value="ARM-like"/>
</dbReference>
<dbReference type="AlphaFoldDB" id="A0A2S5BEV8"/>
<evidence type="ECO:0000313" key="4">
    <source>
        <dbReference type="Proteomes" id="UP000237144"/>
    </source>
</evidence>
<organism evidence="3 4">
    <name type="scientific">Rhodotorula taiwanensis</name>
    <dbReference type="NCBI Taxonomy" id="741276"/>
    <lineage>
        <taxon>Eukaryota</taxon>
        <taxon>Fungi</taxon>
        <taxon>Dikarya</taxon>
        <taxon>Basidiomycota</taxon>
        <taxon>Pucciniomycotina</taxon>
        <taxon>Microbotryomycetes</taxon>
        <taxon>Sporidiobolales</taxon>
        <taxon>Sporidiobolaceae</taxon>
        <taxon>Rhodotorula</taxon>
    </lineage>
</organism>
<feature type="compositionally biased region" description="Polar residues" evidence="1">
    <location>
        <begin position="228"/>
        <end position="245"/>
    </location>
</feature>
<accession>A0A2S5BEV8</accession>
<dbReference type="EMBL" id="PJQD01000018">
    <property type="protein sequence ID" value="POY75291.1"/>
    <property type="molecule type" value="Genomic_DNA"/>
</dbReference>
<feature type="region of interest" description="Disordered" evidence="1">
    <location>
        <begin position="116"/>
        <end position="191"/>
    </location>
</feature>
<feature type="domain" description="Formin GTPase-binding" evidence="2">
    <location>
        <begin position="428"/>
        <end position="722"/>
    </location>
</feature>
<comment type="caution">
    <text evidence="3">The sequence shown here is derived from an EMBL/GenBank/DDBJ whole genome shotgun (WGS) entry which is preliminary data.</text>
</comment>
<reference evidence="3 4" key="1">
    <citation type="journal article" date="2018" name="Front. Microbiol.">
        <title>Prospects for Fungal Bioremediation of Acidic Radioactive Waste Sites: Characterization and Genome Sequence of Rhodotorula taiwanensis MD1149.</title>
        <authorList>
            <person name="Tkavc R."/>
            <person name="Matrosova V.Y."/>
            <person name="Grichenko O.E."/>
            <person name="Gostincar C."/>
            <person name="Volpe R.P."/>
            <person name="Klimenkova P."/>
            <person name="Gaidamakova E.K."/>
            <person name="Zhou C.E."/>
            <person name="Stewart B.J."/>
            <person name="Lyman M.G."/>
            <person name="Malfatti S.A."/>
            <person name="Rubinfeld B."/>
            <person name="Courtot M."/>
            <person name="Singh J."/>
            <person name="Dalgard C.L."/>
            <person name="Hamilton T."/>
            <person name="Frey K.G."/>
            <person name="Gunde-Cimerman N."/>
            <person name="Dugan L."/>
            <person name="Daly M.J."/>
        </authorList>
    </citation>
    <scope>NUCLEOTIDE SEQUENCE [LARGE SCALE GENOMIC DNA]</scope>
    <source>
        <strain evidence="3 4">MD1149</strain>
    </source>
</reference>
<evidence type="ECO:0000313" key="3">
    <source>
        <dbReference type="EMBL" id="POY75291.1"/>
    </source>
</evidence>
<feature type="compositionally biased region" description="Polar residues" evidence="1">
    <location>
        <begin position="495"/>
        <end position="514"/>
    </location>
</feature>
<dbReference type="SMART" id="SM01140">
    <property type="entry name" value="Drf_GBD"/>
    <property type="match status" value="1"/>
</dbReference>
<evidence type="ECO:0000259" key="2">
    <source>
        <dbReference type="SMART" id="SM01140"/>
    </source>
</evidence>
<name>A0A2S5BEV8_9BASI</name>
<proteinExistence type="predicted"/>
<dbReference type="Pfam" id="PF06371">
    <property type="entry name" value="Drf_GBD"/>
    <property type="match status" value="1"/>
</dbReference>
<feature type="region of interest" description="Disordered" evidence="1">
    <location>
        <begin position="228"/>
        <end position="255"/>
    </location>
</feature>
<sequence length="1016" mass="111257">MSITAAPPSPNKRQGLLRSLVTGVDSPVDREMHAQRWQRAPAGPRNPHEPAIDLNPSRQSPTKPTGTGPRVASLVQGWEEASLGVRSRPYDALAPPLASPSRTTFARDAGNERAALRVDVGRHSPTKPSEPVSPGRIVSPTVPASLFQMQAKRSTNQSPTKFDPQRKDGRGKENESPVAARSTRDRNGRPILGLPVISTSLSISEALGGSPRAETDVVTTVTIETMATRSSDSTHASSLVSNSAENAHVSRAERVEVRQEEAKRFSTFSRSAVGLPQRSEPAQLVRDHAALPASPTRPRFAAPPGPDYLSADRAAPFPSSPSKREQSNVAPARSDRPAMQHRPVSSFIEALPPRPSAPSPGAASHAWYSDESYSDRPAERPVARAADAKSASRQLGPAAGPTRRRPRSSSVGAGAKPTMPSQSAPIESAAQRIERVDIEFAKLLDTMQLPDQTVRNKMLGLALPLKEEMLRTAAAPKQSLRASQHQRGRSMNLAGPSTLSTEPTKTPTSASSGIKSFLRKAKSNSSLRARSEQDASRTGDSEGPSGVLRGRSRSHSRTASSSSVRQVNGRAREAAGTLAEKPAEAPAYWARVLCSSKVENLRVKDLGQLRGRLRNESPSWINAFVQSGGYVGLLGRAKDLLEKEWRAHAIITCSEEQHDDQILYEVLRCFRALTMTNVGKRTLASHSPSPFLPFTSLLFSEKRPGDLPCRQILVELIHAIFQICPPDCGALPKTAWSQAEISLEPACASSRLGLSSGSFSSNEGGSGGVRRYTRRIKSADDDDEFATTGNASLEREKVLTPERIQQAHRFVLSLMQGPPNEEEDAKVDFIQRAHRDRPYKIWVKEIADCVRDYFWCAHRPRDFFRVFCHANNLFWTLEQIDTDAIEAPKVPSGMTGGVEYEAMAYCTAHLRLINEIARACPTPAAAFAFHEQLFLSGFERVLFTIRRASLVYYQSLHLEMSRYISLARSARFNLGPRILACLDRRTLRPEELMVVQEVERRNHQSRSGAPQLGAVF</sequence>
<feature type="compositionally biased region" description="Polar residues" evidence="1">
    <location>
        <begin position="147"/>
        <end position="160"/>
    </location>
</feature>
<dbReference type="InterPro" id="IPR016024">
    <property type="entry name" value="ARM-type_fold"/>
</dbReference>
<dbReference type="OrthoDB" id="2155261at2759"/>
<feature type="compositionally biased region" description="Basic and acidic residues" evidence="1">
    <location>
        <begin position="373"/>
        <end position="382"/>
    </location>
</feature>
<dbReference type="Proteomes" id="UP000237144">
    <property type="component" value="Unassembled WGS sequence"/>
</dbReference>
<feature type="region of interest" description="Disordered" evidence="1">
    <location>
        <begin position="290"/>
        <end position="428"/>
    </location>
</feature>
<feature type="region of interest" description="Disordered" evidence="1">
    <location>
        <begin position="1"/>
        <end position="73"/>
    </location>
</feature>
<dbReference type="GO" id="GO:0031267">
    <property type="term" value="F:small GTPase binding"/>
    <property type="evidence" value="ECO:0007669"/>
    <property type="project" value="InterPro"/>
</dbReference>
<keyword evidence="4" id="KW-1185">Reference proteome</keyword>
<evidence type="ECO:0000256" key="1">
    <source>
        <dbReference type="SAM" id="MobiDB-lite"/>
    </source>
</evidence>
<feature type="region of interest" description="Disordered" evidence="1">
    <location>
        <begin position="474"/>
        <end position="580"/>
    </location>
</feature>